<name>A0ABZ3FJ58_9ACTN</name>
<sequence>MTEPRENLLATFGTTPATKLPEDPAALEIQEHGKDRFVEIVRAHPESSLCWAMLAEGALTLGTPDGDVTAYAYARTGYHRGLDALRRAGWKGQGPIPWEHGPNRGFLRALWALAVAAHRIGEEAEHERCAQFLRDSSFKAYDVLTDTRPVDRVADAGDAAE</sequence>
<proteinExistence type="predicted"/>
<keyword evidence="2" id="KW-1185">Reference proteome</keyword>
<evidence type="ECO:0000313" key="2">
    <source>
        <dbReference type="Proteomes" id="UP001442841"/>
    </source>
</evidence>
<dbReference type="Pfam" id="PF11349">
    <property type="entry name" value="DUF3151"/>
    <property type="match status" value="1"/>
</dbReference>
<evidence type="ECO:0000313" key="1">
    <source>
        <dbReference type="EMBL" id="XAN06026.1"/>
    </source>
</evidence>
<dbReference type="EMBL" id="CP154795">
    <property type="protein sequence ID" value="XAN06026.1"/>
    <property type="molecule type" value="Genomic_DNA"/>
</dbReference>
<organism evidence="1 2">
    <name type="scientific">Ammonicoccus fulvus</name>
    <dbReference type="NCBI Taxonomy" id="3138240"/>
    <lineage>
        <taxon>Bacteria</taxon>
        <taxon>Bacillati</taxon>
        <taxon>Actinomycetota</taxon>
        <taxon>Actinomycetes</taxon>
        <taxon>Propionibacteriales</taxon>
        <taxon>Propionibacteriaceae</taxon>
        <taxon>Ammonicoccus</taxon>
    </lineage>
</organism>
<reference evidence="1 2" key="1">
    <citation type="submission" date="2024-04" db="EMBL/GenBank/DDBJ databases">
        <title>Isolation of an actinomycete strain from pig manure.</title>
        <authorList>
            <person name="Gong T."/>
            <person name="Yu Z."/>
            <person name="An M."/>
            <person name="Wei C."/>
            <person name="Yang W."/>
            <person name="Liu L."/>
        </authorList>
    </citation>
    <scope>NUCLEOTIDE SEQUENCE [LARGE SCALE GENOMIC DNA]</scope>
    <source>
        <strain evidence="1 2">ZF39</strain>
    </source>
</reference>
<dbReference type="PIRSF" id="PIRSF017349">
    <property type="entry name" value="UCP017349"/>
    <property type="match status" value="1"/>
</dbReference>
<gene>
    <name evidence="1" type="ORF">AADG42_01455</name>
</gene>
<dbReference type="RefSeq" id="WP_425307464.1">
    <property type="nucleotide sequence ID" value="NZ_CP154795.1"/>
</dbReference>
<protein>
    <submittedName>
        <fullName evidence="1">DUF3151 domain-containing protein</fullName>
    </submittedName>
</protein>
<accession>A0ABZ3FJ58</accession>
<dbReference type="Proteomes" id="UP001442841">
    <property type="component" value="Chromosome"/>
</dbReference>
<dbReference type="InterPro" id="IPR014487">
    <property type="entry name" value="DUF3151"/>
</dbReference>